<organism evidence="2 3">
    <name type="scientific">Dissophora globulifera</name>
    <dbReference type="NCBI Taxonomy" id="979702"/>
    <lineage>
        <taxon>Eukaryota</taxon>
        <taxon>Fungi</taxon>
        <taxon>Fungi incertae sedis</taxon>
        <taxon>Mucoromycota</taxon>
        <taxon>Mortierellomycotina</taxon>
        <taxon>Mortierellomycetes</taxon>
        <taxon>Mortierellales</taxon>
        <taxon>Mortierellaceae</taxon>
        <taxon>Dissophora</taxon>
    </lineage>
</organism>
<reference evidence="2" key="1">
    <citation type="journal article" date="2020" name="Fungal Divers.">
        <title>Resolving the Mortierellaceae phylogeny through synthesis of multi-gene phylogenetics and phylogenomics.</title>
        <authorList>
            <person name="Vandepol N."/>
            <person name="Liber J."/>
            <person name="Desiro A."/>
            <person name="Na H."/>
            <person name="Kennedy M."/>
            <person name="Barry K."/>
            <person name="Grigoriev I.V."/>
            <person name="Miller A.N."/>
            <person name="O'Donnell K."/>
            <person name="Stajich J.E."/>
            <person name="Bonito G."/>
        </authorList>
    </citation>
    <scope>NUCLEOTIDE SEQUENCE</scope>
    <source>
        <strain evidence="2">REB-010B</strain>
    </source>
</reference>
<evidence type="ECO:0000256" key="1">
    <source>
        <dbReference type="SAM" id="MobiDB-lite"/>
    </source>
</evidence>
<feature type="compositionally biased region" description="Basic and acidic residues" evidence="1">
    <location>
        <begin position="164"/>
        <end position="174"/>
    </location>
</feature>
<name>A0A9P6RMA5_9FUNG</name>
<feature type="region of interest" description="Disordered" evidence="1">
    <location>
        <begin position="250"/>
        <end position="269"/>
    </location>
</feature>
<feature type="compositionally biased region" description="Polar residues" evidence="1">
    <location>
        <begin position="1"/>
        <end position="10"/>
    </location>
</feature>
<feature type="compositionally biased region" description="Basic and acidic residues" evidence="1">
    <location>
        <begin position="54"/>
        <end position="74"/>
    </location>
</feature>
<evidence type="ECO:0008006" key="4">
    <source>
        <dbReference type="Google" id="ProtNLM"/>
    </source>
</evidence>
<dbReference type="CDD" id="cd18724">
    <property type="entry name" value="PIN_LabA-like"/>
    <property type="match status" value="1"/>
</dbReference>
<gene>
    <name evidence="2" type="ORF">BGZ99_003719</name>
</gene>
<feature type="compositionally biased region" description="Low complexity" evidence="1">
    <location>
        <begin position="250"/>
        <end position="266"/>
    </location>
</feature>
<dbReference type="Gene3D" id="3.40.50.1010">
    <property type="entry name" value="5'-nuclease"/>
    <property type="match status" value="1"/>
</dbReference>
<comment type="caution">
    <text evidence="2">The sequence shown here is derived from an EMBL/GenBank/DDBJ whole genome shotgun (WGS) entry which is preliminary data.</text>
</comment>
<keyword evidence="3" id="KW-1185">Reference proteome</keyword>
<dbReference type="Proteomes" id="UP000738325">
    <property type="component" value="Unassembled WGS sequence"/>
</dbReference>
<evidence type="ECO:0000313" key="3">
    <source>
        <dbReference type="Proteomes" id="UP000738325"/>
    </source>
</evidence>
<accession>A0A9P6RMA5</accession>
<proteinExistence type="predicted"/>
<evidence type="ECO:0000313" key="2">
    <source>
        <dbReference type="EMBL" id="KAG0321748.1"/>
    </source>
</evidence>
<feature type="region of interest" description="Disordered" evidence="1">
    <location>
        <begin position="1"/>
        <end position="79"/>
    </location>
</feature>
<feature type="region of interest" description="Disordered" evidence="1">
    <location>
        <begin position="578"/>
        <end position="606"/>
    </location>
</feature>
<protein>
    <recommendedName>
        <fullName evidence="4">NYN domain-containing protein</fullName>
    </recommendedName>
</protein>
<dbReference type="EMBL" id="JAAAIP010000232">
    <property type="protein sequence ID" value="KAG0321748.1"/>
    <property type="molecule type" value="Genomic_DNA"/>
</dbReference>
<dbReference type="OrthoDB" id="5590473at2759"/>
<feature type="compositionally biased region" description="Low complexity" evidence="1">
    <location>
        <begin position="22"/>
        <end position="49"/>
    </location>
</feature>
<feature type="region of interest" description="Disordered" evidence="1">
    <location>
        <begin position="161"/>
        <end position="222"/>
    </location>
</feature>
<feature type="compositionally biased region" description="Polar residues" evidence="1">
    <location>
        <begin position="591"/>
        <end position="606"/>
    </location>
</feature>
<sequence>MMESFKSGSQHGHDHNVPAPPSLGDFDSLLSFLHRQKSSPPAAEPTSTSNAGSQDKDSHMAVKDGKPLNGHSRDPSTAAGALGDLTSVLQFLQANKIKSASLQRDKFSATVPRAESEVASLPDAFSSRSHCSSSMVIEIPPSHPYDKQRVSISPELSSPLSVDHTFRESQHSPLDEDDGGDWSSSTVRQSIKGKHAGRKALPIDEPCSSGGWASSESDHKEDVPLTVKPKLTAFAEFAECYFEGFDYNPTSSTPGTAPTSKTSTKTVDVEPAGASRITQVKKKWPRQQMKILNDLKAVFKLELLHLKLDRQESARDAAEVDKGAQGRARGWDDEHLDERKVITNKPRLHLDATICTHDSEDTEHAAISPTTLMQSLSEDQMEAKNRLAMRKREVSTTSQQGLSLLERVLESMSSGQLGRPLDRPDANISGQGEVDLDVTPEIEEAKADVKSKALPQPEVTTATAYNNVEPTEEEVAPSDRLYIFIDNSNILNGFYQYCQQNAAAGNAEADTLEIRATNKSKNPIFDYGTFFKLLRRNRYAAQRVLVGSFPFSQKLDVAVEDGYEVHILRRVQRLTREELGAVPPPGKQPRYPSSGSNDSVKQDIHGSQSSYSAPVWAEQGVDEILHLKILEAVFDHEPATLVVATGDGGDSEFGGGGFPAVIKRALKRGWQVEIVSWEEQLSGAYLELVQEYGYKCDDHEFRRHSFPAVPLNEMSKKQDEASKLLKRNSGDYGNGKCKKGHLKVWILDWCSELFVHK</sequence>
<dbReference type="AlphaFoldDB" id="A0A9P6RMA5"/>